<keyword evidence="7" id="KW-0560">Oxidoreductase</keyword>
<dbReference type="Gene3D" id="3.30.70.2740">
    <property type="match status" value="1"/>
</dbReference>
<dbReference type="FunFam" id="3.30.465.10:FF:000014">
    <property type="entry name" value="D-lactate dehydrogenase (Cytochrome), putative"/>
    <property type="match status" value="1"/>
</dbReference>
<dbReference type="InterPro" id="IPR016171">
    <property type="entry name" value="Vanillyl_alc_oxidase_C-sub2"/>
</dbReference>
<gene>
    <name evidence="13" type="ORF">TRICI_000815</name>
</gene>
<dbReference type="EMBL" id="SWFS01000069">
    <property type="protein sequence ID" value="KAA8917029.1"/>
    <property type="molecule type" value="Genomic_DNA"/>
</dbReference>
<dbReference type="SUPFAM" id="SSF56176">
    <property type="entry name" value="FAD-binding/transporter-associated domain-like"/>
    <property type="match status" value="1"/>
</dbReference>
<dbReference type="FunFam" id="1.10.45.10:FF:000001">
    <property type="entry name" value="D-lactate dehydrogenase mitochondrial"/>
    <property type="match status" value="1"/>
</dbReference>
<evidence type="ECO:0000256" key="2">
    <source>
        <dbReference type="ARBA" id="ARBA00004173"/>
    </source>
</evidence>
<dbReference type="InterPro" id="IPR016169">
    <property type="entry name" value="FAD-bd_PCMH_sub2"/>
</dbReference>
<reference evidence="13" key="1">
    <citation type="journal article" date="2019" name="G3 (Bethesda)">
        <title>Genome Assemblies of Two Rare Opportunistic Yeast Pathogens: Diutina rugosa (syn. Candida rugosa) and Trichomonascus ciferrii (syn. Candida ciferrii).</title>
        <authorList>
            <person name="Mixao V."/>
            <person name="Saus E."/>
            <person name="Hansen A.P."/>
            <person name="Lass-Florl C."/>
            <person name="Gabaldon T."/>
        </authorList>
    </citation>
    <scope>NUCLEOTIDE SEQUENCE</scope>
    <source>
        <strain evidence="13">CBS 4856</strain>
    </source>
</reference>
<evidence type="ECO:0000256" key="7">
    <source>
        <dbReference type="ARBA" id="ARBA00023002"/>
    </source>
</evidence>
<dbReference type="InterPro" id="IPR004113">
    <property type="entry name" value="FAD-bd_oxidored_4_C"/>
</dbReference>
<organism evidence="13 14">
    <name type="scientific">Trichomonascus ciferrii</name>
    <dbReference type="NCBI Taxonomy" id="44093"/>
    <lineage>
        <taxon>Eukaryota</taxon>
        <taxon>Fungi</taxon>
        <taxon>Dikarya</taxon>
        <taxon>Ascomycota</taxon>
        <taxon>Saccharomycotina</taxon>
        <taxon>Dipodascomycetes</taxon>
        <taxon>Dipodascales</taxon>
        <taxon>Trichomonascaceae</taxon>
        <taxon>Trichomonascus</taxon>
        <taxon>Trichomonascus ciferrii complex</taxon>
    </lineage>
</organism>
<dbReference type="GO" id="GO:0005739">
    <property type="term" value="C:mitochondrion"/>
    <property type="evidence" value="ECO:0007669"/>
    <property type="project" value="UniProtKB-SubCell"/>
</dbReference>
<dbReference type="Gene3D" id="1.10.45.10">
    <property type="entry name" value="Vanillyl-alcohol Oxidase, Chain A, domain 4"/>
    <property type="match status" value="1"/>
</dbReference>
<name>A0A642VBC3_9ASCO</name>
<dbReference type="GO" id="GO:1903457">
    <property type="term" value="P:lactate catabolic process"/>
    <property type="evidence" value="ECO:0007669"/>
    <property type="project" value="TreeGrafter"/>
</dbReference>
<keyword evidence="6" id="KW-0809">Transit peptide</keyword>
<evidence type="ECO:0000256" key="6">
    <source>
        <dbReference type="ARBA" id="ARBA00022946"/>
    </source>
</evidence>
<keyword evidence="8" id="KW-0496">Mitochondrion</keyword>
<evidence type="ECO:0000256" key="9">
    <source>
        <dbReference type="ARBA" id="ARBA00038897"/>
    </source>
</evidence>
<evidence type="ECO:0000313" key="13">
    <source>
        <dbReference type="EMBL" id="KAA8917029.1"/>
    </source>
</evidence>
<dbReference type="GO" id="GO:0071949">
    <property type="term" value="F:FAD binding"/>
    <property type="evidence" value="ECO:0007669"/>
    <property type="project" value="InterPro"/>
</dbReference>
<dbReference type="FunFam" id="3.30.70.2740:FF:000001">
    <property type="entry name" value="D-lactate dehydrogenase mitochondrial"/>
    <property type="match status" value="1"/>
</dbReference>
<keyword evidence="4" id="KW-0285">Flavoprotein</keyword>
<dbReference type="InterPro" id="IPR016166">
    <property type="entry name" value="FAD-bd_PCMH"/>
</dbReference>
<evidence type="ECO:0000256" key="8">
    <source>
        <dbReference type="ARBA" id="ARBA00023128"/>
    </source>
</evidence>
<comment type="catalytic activity">
    <reaction evidence="10">
        <text>(R)-lactate + 2 Fe(III)-[cytochrome c] = 2 Fe(II)-[cytochrome c] + pyruvate + 2 H(+)</text>
        <dbReference type="Rhea" id="RHEA:13521"/>
        <dbReference type="Rhea" id="RHEA-COMP:10350"/>
        <dbReference type="Rhea" id="RHEA-COMP:14399"/>
        <dbReference type="ChEBI" id="CHEBI:15361"/>
        <dbReference type="ChEBI" id="CHEBI:15378"/>
        <dbReference type="ChEBI" id="CHEBI:16004"/>
        <dbReference type="ChEBI" id="CHEBI:29033"/>
        <dbReference type="ChEBI" id="CHEBI:29034"/>
        <dbReference type="EC" id="1.1.2.4"/>
    </reaction>
</comment>
<sequence>MFSRQAARAVCRDRRILLNKRWASSGLSSSSGGSSLGLVAASSVAAAGISFYIAKSYYDKPAVSTPSAVTKRTESIDRNLVQQEYGGKKEFDQALPELRKVLGEDGVSTDEEDLKTHGYSEWSTYNCETLPIAIVYPNSTEEVSAIAKVCHKYKLPMIGYSGGSSLEGNFSANFGGICIDFANMDKILEVRPDDMDCTVQPAVGWMDLNKHLDSLGTGLFFAVDPGPTAKIGGMVNTSCSGTNCVRYGPMRNHVINLTVVLADGTIVKTKQRPKKSSAGYNLNHIFCGSEGTLGLVTEVTVKLEVVPQRTTVATCAFPTVRDATSTAIDVIKAGVPVHAVELMDDVQMWAVNEAGYTAKKFEEKPTLFFKFSGTNAYVDEQIEQTRELAKKHGSTNFEFASNKKEEHQIWAARKEALWSLMALAPKDSKVYSTDVAVPMSKLADLVLATKKDIVDSKIFGSALGHVGDGNFHASIMYTDEDKERVKKVAKNIVYNGLALEGTCTGEHGVGAGKLDYLADELGADAIGIMRTIKLALDPHELLNPGKIFTKESIQRRIDIENRQKK</sequence>
<dbReference type="EC" id="1.1.2.4" evidence="9"/>
<dbReference type="Proteomes" id="UP000761534">
    <property type="component" value="Unassembled WGS sequence"/>
</dbReference>
<comment type="subcellular location">
    <subcellularLocation>
        <location evidence="2">Mitochondrion</location>
    </subcellularLocation>
</comment>
<comment type="similarity">
    <text evidence="3">Belongs to the FAD-binding oxidoreductase/transferase type 4 family.</text>
</comment>
<evidence type="ECO:0000256" key="11">
    <source>
        <dbReference type="ARBA" id="ARBA00083446"/>
    </source>
</evidence>
<accession>A0A642VBC3</accession>
<protein>
    <recommendedName>
        <fullName evidence="9">D-lactate dehydrogenase (cytochrome)</fullName>
        <ecNumber evidence="9">1.1.2.4</ecNumber>
    </recommendedName>
    <alternativeName>
        <fullName evidence="11">D-lactate ferricytochrome C oxidoreductase</fullName>
    </alternativeName>
</protein>
<evidence type="ECO:0000313" key="14">
    <source>
        <dbReference type="Proteomes" id="UP000761534"/>
    </source>
</evidence>
<dbReference type="PROSITE" id="PS51387">
    <property type="entry name" value="FAD_PCMH"/>
    <property type="match status" value="1"/>
</dbReference>
<dbReference type="GO" id="GO:0008720">
    <property type="term" value="F:D-lactate dehydrogenase (NAD+) activity"/>
    <property type="evidence" value="ECO:0007669"/>
    <property type="project" value="TreeGrafter"/>
</dbReference>
<evidence type="ECO:0000256" key="3">
    <source>
        <dbReference type="ARBA" id="ARBA00008000"/>
    </source>
</evidence>
<dbReference type="Gene3D" id="3.30.465.10">
    <property type="match status" value="1"/>
</dbReference>
<dbReference type="InterPro" id="IPR016164">
    <property type="entry name" value="FAD-linked_Oxase-like_C"/>
</dbReference>
<comment type="caution">
    <text evidence="13">The sequence shown here is derived from an EMBL/GenBank/DDBJ whole genome shotgun (WGS) entry which is preliminary data.</text>
</comment>
<dbReference type="Pfam" id="PF01565">
    <property type="entry name" value="FAD_binding_4"/>
    <property type="match status" value="1"/>
</dbReference>
<dbReference type="PANTHER" id="PTHR11748">
    <property type="entry name" value="D-LACTATE DEHYDROGENASE"/>
    <property type="match status" value="1"/>
</dbReference>
<evidence type="ECO:0000256" key="4">
    <source>
        <dbReference type="ARBA" id="ARBA00022630"/>
    </source>
</evidence>
<dbReference type="AlphaFoldDB" id="A0A642VBC3"/>
<dbReference type="InterPro" id="IPR036318">
    <property type="entry name" value="FAD-bd_PCMH-like_sf"/>
</dbReference>
<feature type="domain" description="FAD-binding PCMH-type" evidence="12">
    <location>
        <begin position="127"/>
        <end position="306"/>
    </location>
</feature>
<dbReference type="Pfam" id="PF02913">
    <property type="entry name" value="FAD-oxidase_C"/>
    <property type="match status" value="1"/>
</dbReference>
<dbReference type="InterPro" id="IPR006094">
    <property type="entry name" value="Oxid_FAD_bind_N"/>
</dbReference>
<keyword evidence="5" id="KW-0274">FAD</keyword>
<comment type="cofactor">
    <cofactor evidence="1">
        <name>FAD</name>
        <dbReference type="ChEBI" id="CHEBI:57692"/>
    </cofactor>
</comment>
<evidence type="ECO:0000256" key="10">
    <source>
        <dbReference type="ARBA" id="ARBA00051436"/>
    </source>
</evidence>
<dbReference type="SUPFAM" id="SSF55103">
    <property type="entry name" value="FAD-linked oxidases, C-terminal domain"/>
    <property type="match status" value="1"/>
</dbReference>
<evidence type="ECO:0000256" key="1">
    <source>
        <dbReference type="ARBA" id="ARBA00001974"/>
    </source>
</evidence>
<keyword evidence="14" id="KW-1185">Reference proteome</keyword>
<dbReference type="GO" id="GO:0004458">
    <property type="term" value="F:D-lactate dehydrogenase (cytochrome) activity"/>
    <property type="evidence" value="ECO:0007669"/>
    <property type="project" value="UniProtKB-EC"/>
</dbReference>
<dbReference type="PANTHER" id="PTHR11748:SF111">
    <property type="entry name" value="D-LACTATE DEHYDROGENASE, MITOCHONDRIAL-RELATED"/>
    <property type="match status" value="1"/>
</dbReference>
<proteinExistence type="inferred from homology"/>
<evidence type="ECO:0000259" key="12">
    <source>
        <dbReference type="PROSITE" id="PS51387"/>
    </source>
</evidence>
<evidence type="ECO:0000256" key="5">
    <source>
        <dbReference type="ARBA" id="ARBA00022827"/>
    </source>
</evidence>
<dbReference type="OrthoDB" id="7786253at2759"/>
<dbReference type="VEuPathDB" id="FungiDB:TRICI_000815"/>